<name>A0A9P4LNB5_9PLEO</name>
<dbReference type="GO" id="GO:0008270">
    <property type="term" value="F:zinc ion binding"/>
    <property type="evidence" value="ECO:0007669"/>
    <property type="project" value="InterPro"/>
</dbReference>
<feature type="domain" description="Xylanolytic transcriptional activator regulatory" evidence="3">
    <location>
        <begin position="152"/>
        <end position="344"/>
    </location>
</feature>
<dbReference type="AlphaFoldDB" id="A0A9P4LNB5"/>
<feature type="compositionally biased region" description="Polar residues" evidence="2">
    <location>
        <begin position="44"/>
        <end position="63"/>
    </location>
</feature>
<proteinExistence type="predicted"/>
<dbReference type="OrthoDB" id="2123952at2759"/>
<feature type="non-terminal residue" evidence="4">
    <location>
        <position position="1"/>
    </location>
</feature>
<dbReference type="InterPro" id="IPR001138">
    <property type="entry name" value="Zn2Cys6_DnaBD"/>
</dbReference>
<dbReference type="GO" id="GO:0000981">
    <property type="term" value="F:DNA-binding transcription factor activity, RNA polymerase II-specific"/>
    <property type="evidence" value="ECO:0007669"/>
    <property type="project" value="InterPro"/>
</dbReference>
<keyword evidence="5" id="KW-1185">Reference proteome</keyword>
<evidence type="ECO:0000256" key="2">
    <source>
        <dbReference type="SAM" id="MobiDB-lite"/>
    </source>
</evidence>
<dbReference type="GO" id="GO:0003677">
    <property type="term" value="F:DNA binding"/>
    <property type="evidence" value="ECO:0007669"/>
    <property type="project" value="InterPro"/>
</dbReference>
<feature type="compositionally biased region" description="Polar residues" evidence="2">
    <location>
        <begin position="87"/>
        <end position="103"/>
    </location>
</feature>
<sequence length="629" mass="70089">DFCHKRSIKCRPSATDQRNCQNCYDFDVSCTYDRPQRRGRATFVSKSFEGSTTSTALSTQDTQQQRHDLHPGQYLQSGQGRLRPATQVPNAEATVSATGSSVSPVPRRPGLRYAASRAHKSRLQDFKGEKGPEAAWQAFAAASIETIEHLVDVYLQVVHPIFPLFHQYTLLQKVRDHEHLRDRGFFTSLMAACALASARGRDGALYGSNVDAVHADTVPSETFFAAAEDTLPKDFIAARDFNYLRACALLAITSIQYGDIEAMQLYLGHYFTLAGIHKFHDETCWPKGITNIEVEERRRLYWSTYTLDIYSSLVWNGSIHAHGANARVRYPTEVEDEFITPLATLPSPQPASSWLRGWNFTTDLYLTLEQATNRLRARYDRIDDRIDVAAVFGMSTLPSATVLASINAQYDTLPTHFKTFASPTGDRGRDIYGFQAANIQATILLLRMVFLCADDDRRVSPDVQLKCNVAAELLAVFQTIPTAYLCGISTPLIYHLAGIGTILGSVMESPLSEAGYQQVRGMLLSIADLLERLESGLSRAADISKGLRTQVERIDEYMRDQCRPVTRAQEQPHDANAAGPSGSRQHVQMAPDDVGGIEQNDLQLPPELLEDWPWPFNLQPDSWSFLGSG</sequence>
<dbReference type="EMBL" id="ML978165">
    <property type="protein sequence ID" value="KAF2033631.1"/>
    <property type="molecule type" value="Genomic_DNA"/>
</dbReference>
<reference evidence="4" key="1">
    <citation type="journal article" date="2020" name="Stud. Mycol.">
        <title>101 Dothideomycetes genomes: a test case for predicting lifestyles and emergence of pathogens.</title>
        <authorList>
            <person name="Haridas S."/>
            <person name="Albert R."/>
            <person name="Binder M."/>
            <person name="Bloem J."/>
            <person name="Labutti K."/>
            <person name="Salamov A."/>
            <person name="Andreopoulos B."/>
            <person name="Baker S."/>
            <person name="Barry K."/>
            <person name="Bills G."/>
            <person name="Bluhm B."/>
            <person name="Cannon C."/>
            <person name="Castanera R."/>
            <person name="Culley D."/>
            <person name="Daum C."/>
            <person name="Ezra D."/>
            <person name="Gonzalez J."/>
            <person name="Henrissat B."/>
            <person name="Kuo A."/>
            <person name="Liang C."/>
            <person name="Lipzen A."/>
            <person name="Lutzoni F."/>
            <person name="Magnuson J."/>
            <person name="Mondo S."/>
            <person name="Nolan M."/>
            <person name="Ohm R."/>
            <person name="Pangilinan J."/>
            <person name="Park H.-J."/>
            <person name="Ramirez L."/>
            <person name="Alfaro M."/>
            <person name="Sun H."/>
            <person name="Tritt A."/>
            <person name="Yoshinaga Y."/>
            <person name="Zwiers L.-H."/>
            <person name="Turgeon B."/>
            <person name="Goodwin S."/>
            <person name="Spatafora J."/>
            <person name="Crous P."/>
            <person name="Grigoriev I."/>
        </authorList>
    </citation>
    <scope>NUCLEOTIDE SEQUENCE</scope>
    <source>
        <strain evidence="4">CBS 110217</strain>
    </source>
</reference>
<evidence type="ECO:0000256" key="1">
    <source>
        <dbReference type="ARBA" id="ARBA00023242"/>
    </source>
</evidence>
<feature type="region of interest" description="Disordered" evidence="2">
    <location>
        <begin position="44"/>
        <end position="117"/>
    </location>
</feature>
<dbReference type="PANTHER" id="PTHR46910">
    <property type="entry name" value="TRANSCRIPTION FACTOR PDR1"/>
    <property type="match status" value="1"/>
</dbReference>
<dbReference type="GO" id="GO:0006351">
    <property type="term" value="P:DNA-templated transcription"/>
    <property type="evidence" value="ECO:0007669"/>
    <property type="project" value="InterPro"/>
</dbReference>
<evidence type="ECO:0000313" key="5">
    <source>
        <dbReference type="Proteomes" id="UP000799777"/>
    </source>
</evidence>
<dbReference type="InterPro" id="IPR007219">
    <property type="entry name" value="XnlR_reg_dom"/>
</dbReference>
<keyword evidence="1" id="KW-0539">Nucleus</keyword>
<dbReference type="CDD" id="cd12148">
    <property type="entry name" value="fungal_TF_MHR"/>
    <property type="match status" value="1"/>
</dbReference>
<dbReference type="CDD" id="cd00067">
    <property type="entry name" value="GAL4"/>
    <property type="match status" value="1"/>
</dbReference>
<dbReference type="PANTHER" id="PTHR46910:SF18">
    <property type="entry name" value="ZN(II)2CYS6 TRANSCRIPTION FACTOR (EUROFUNG)"/>
    <property type="match status" value="1"/>
</dbReference>
<comment type="caution">
    <text evidence="4">The sequence shown here is derived from an EMBL/GenBank/DDBJ whole genome shotgun (WGS) entry which is preliminary data.</text>
</comment>
<protein>
    <recommendedName>
        <fullName evidence="3">Xylanolytic transcriptional activator regulatory domain-containing protein</fullName>
    </recommendedName>
</protein>
<organism evidence="4 5">
    <name type="scientific">Setomelanomma holmii</name>
    <dbReference type="NCBI Taxonomy" id="210430"/>
    <lineage>
        <taxon>Eukaryota</taxon>
        <taxon>Fungi</taxon>
        <taxon>Dikarya</taxon>
        <taxon>Ascomycota</taxon>
        <taxon>Pezizomycotina</taxon>
        <taxon>Dothideomycetes</taxon>
        <taxon>Pleosporomycetidae</taxon>
        <taxon>Pleosporales</taxon>
        <taxon>Pleosporineae</taxon>
        <taxon>Phaeosphaeriaceae</taxon>
        <taxon>Setomelanomma</taxon>
    </lineage>
</organism>
<gene>
    <name evidence="4" type="ORF">EK21DRAFT_58078</name>
</gene>
<dbReference type="InterPro" id="IPR050987">
    <property type="entry name" value="AtrR-like"/>
</dbReference>
<dbReference type="Proteomes" id="UP000799777">
    <property type="component" value="Unassembled WGS sequence"/>
</dbReference>
<feature type="region of interest" description="Disordered" evidence="2">
    <location>
        <begin position="565"/>
        <end position="589"/>
    </location>
</feature>
<accession>A0A9P4LNB5</accession>
<evidence type="ECO:0000313" key="4">
    <source>
        <dbReference type="EMBL" id="KAF2033631.1"/>
    </source>
</evidence>
<evidence type="ECO:0000259" key="3">
    <source>
        <dbReference type="Pfam" id="PF04082"/>
    </source>
</evidence>
<dbReference type="Pfam" id="PF04082">
    <property type="entry name" value="Fungal_trans"/>
    <property type="match status" value="1"/>
</dbReference>